<name>L1N9R1_9PORP</name>
<dbReference type="HOGENOM" id="CLU_3187175_0_0_10"/>
<proteinExistence type="predicted"/>
<sequence>MEVENAYGHKIQYLCVVSCALSPQSSASQAHDTSCFSVGKWSKRLR</sequence>
<reference evidence="1 2" key="1">
    <citation type="submission" date="2012-05" db="EMBL/GenBank/DDBJ databases">
        <authorList>
            <person name="Weinstock G."/>
            <person name="Sodergren E."/>
            <person name="Lobos E.A."/>
            <person name="Fulton L."/>
            <person name="Fulton R."/>
            <person name="Courtney L."/>
            <person name="Fronick C."/>
            <person name="O'Laughlin M."/>
            <person name="Godfrey J."/>
            <person name="Wilson R.M."/>
            <person name="Miner T."/>
            <person name="Farmer C."/>
            <person name="Delehaunty K."/>
            <person name="Cordes M."/>
            <person name="Minx P."/>
            <person name="Tomlinson C."/>
            <person name="Chen J."/>
            <person name="Wollam A."/>
            <person name="Pepin K.H."/>
            <person name="Bhonagiri V."/>
            <person name="Zhang X."/>
            <person name="Suruliraj S."/>
            <person name="Warren W."/>
            <person name="Mitreva M."/>
            <person name="Mardis E.R."/>
            <person name="Wilson R.K."/>
        </authorList>
    </citation>
    <scope>NUCLEOTIDE SEQUENCE [LARGE SCALE GENOMIC DNA]</scope>
    <source>
        <strain evidence="1 2">F0037</strain>
    </source>
</reference>
<dbReference type="STRING" id="1127696.HMPREF9134_01830"/>
<evidence type="ECO:0000313" key="2">
    <source>
        <dbReference type="Proteomes" id="UP000010408"/>
    </source>
</evidence>
<comment type="caution">
    <text evidence="1">The sequence shown here is derived from an EMBL/GenBank/DDBJ whole genome shotgun (WGS) entry which is preliminary data.</text>
</comment>
<gene>
    <name evidence="1" type="ORF">HMPREF9134_01830</name>
</gene>
<organism evidence="1 2">
    <name type="scientific">Porphyromonas catoniae F0037</name>
    <dbReference type="NCBI Taxonomy" id="1127696"/>
    <lineage>
        <taxon>Bacteria</taxon>
        <taxon>Pseudomonadati</taxon>
        <taxon>Bacteroidota</taxon>
        <taxon>Bacteroidia</taxon>
        <taxon>Bacteroidales</taxon>
        <taxon>Porphyromonadaceae</taxon>
        <taxon>Porphyromonas</taxon>
    </lineage>
</organism>
<evidence type="ECO:0000313" key="1">
    <source>
        <dbReference type="EMBL" id="EKX99921.1"/>
    </source>
</evidence>
<accession>L1N9R1</accession>
<dbReference type="EMBL" id="AMEQ01000044">
    <property type="protein sequence ID" value="EKX99921.1"/>
    <property type="molecule type" value="Genomic_DNA"/>
</dbReference>
<protein>
    <submittedName>
        <fullName evidence="1">Uncharacterized protein</fullName>
    </submittedName>
</protein>
<dbReference type="Proteomes" id="UP000010408">
    <property type="component" value="Unassembled WGS sequence"/>
</dbReference>
<dbReference type="AlphaFoldDB" id="L1N9R1"/>